<dbReference type="AlphaFoldDB" id="A0A0D8XEC9"/>
<dbReference type="SMART" id="SM00408">
    <property type="entry name" value="IGc2"/>
    <property type="match status" value="3"/>
</dbReference>
<accession>A0A0D8XEC9</accession>
<evidence type="ECO:0000256" key="4">
    <source>
        <dbReference type="ARBA" id="ARBA00023157"/>
    </source>
</evidence>
<dbReference type="InterPro" id="IPR003599">
    <property type="entry name" value="Ig_sub"/>
</dbReference>
<dbReference type="GO" id="GO:0019899">
    <property type="term" value="F:enzyme binding"/>
    <property type="evidence" value="ECO:0007669"/>
    <property type="project" value="UniProtKB-ARBA"/>
</dbReference>
<evidence type="ECO:0000256" key="5">
    <source>
        <dbReference type="ARBA" id="ARBA00023319"/>
    </source>
</evidence>
<reference evidence="7 8" key="1">
    <citation type="submission" date="2013-11" db="EMBL/GenBank/DDBJ databases">
        <title>Draft genome of the bovine lungworm Dictyocaulus viviparus.</title>
        <authorList>
            <person name="Mitreva M."/>
        </authorList>
    </citation>
    <scope>NUCLEOTIDE SEQUENCE [LARGE SCALE GENOMIC DNA]</scope>
    <source>
        <strain evidence="7 8">HannoverDv2000</strain>
    </source>
</reference>
<dbReference type="SMART" id="SM00409">
    <property type="entry name" value="IG"/>
    <property type="match status" value="3"/>
</dbReference>
<name>A0A0D8XEC9_DICVI</name>
<dbReference type="InterPro" id="IPR007110">
    <property type="entry name" value="Ig-like_dom"/>
</dbReference>
<evidence type="ECO:0000313" key="8">
    <source>
        <dbReference type="Proteomes" id="UP000053766"/>
    </source>
</evidence>
<protein>
    <submittedName>
        <fullName evidence="7">Immunoglobulin I-set domain protein</fullName>
    </submittedName>
</protein>
<dbReference type="GO" id="GO:0040017">
    <property type="term" value="P:positive regulation of locomotion"/>
    <property type="evidence" value="ECO:0007669"/>
    <property type="project" value="UniProtKB-ARBA"/>
</dbReference>
<keyword evidence="4" id="KW-1015">Disulfide bond</keyword>
<dbReference type="InterPro" id="IPR013783">
    <property type="entry name" value="Ig-like_fold"/>
</dbReference>
<feature type="domain" description="Ig-like" evidence="6">
    <location>
        <begin position="251"/>
        <end position="341"/>
    </location>
</feature>
<dbReference type="STRING" id="29172.A0A0D8XEC9"/>
<feature type="domain" description="Ig-like" evidence="6">
    <location>
        <begin position="349"/>
        <end position="435"/>
    </location>
</feature>
<dbReference type="PROSITE" id="PS50835">
    <property type="entry name" value="IG_LIKE"/>
    <property type="match status" value="2"/>
</dbReference>
<evidence type="ECO:0000256" key="3">
    <source>
        <dbReference type="ARBA" id="ARBA00022737"/>
    </source>
</evidence>
<dbReference type="PANTHER" id="PTHR47633:SF4">
    <property type="entry name" value="MYOPALLADIN ISOFORM X1"/>
    <property type="match status" value="1"/>
</dbReference>
<dbReference type="PANTHER" id="PTHR47633">
    <property type="entry name" value="IMMUNOGLOBULIN"/>
    <property type="match status" value="1"/>
</dbReference>
<evidence type="ECO:0000256" key="2">
    <source>
        <dbReference type="ARBA" id="ARBA00022490"/>
    </source>
</evidence>
<comment type="subcellular location">
    <subcellularLocation>
        <location evidence="1">Cytoplasm</location>
        <location evidence="1">Myofibril</location>
        <location evidence="1">Sarcomere</location>
        <location evidence="1">A band</location>
    </subcellularLocation>
</comment>
<evidence type="ECO:0000313" key="7">
    <source>
        <dbReference type="EMBL" id="KJH40766.1"/>
    </source>
</evidence>
<dbReference type="GO" id="GO:0045989">
    <property type="term" value="P:positive regulation of striated muscle contraction"/>
    <property type="evidence" value="ECO:0007669"/>
    <property type="project" value="UniProtKB-ARBA"/>
</dbReference>
<dbReference type="FunFam" id="2.60.40.10:FF:000425">
    <property type="entry name" value="Myosin light chain kinase"/>
    <property type="match status" value="1"/>
</dbReference>
<dbReference type="EMBL" id="KN717020">
    <property type="protein sequence ID" value="KJH40766.1"/>
    <property type="molecule type" value="Genomic_DNA"/>
</dbReference>
<dbReference type="GO" id="GO:0031672">
    <property type="term" value="C:A band"/>
    <property type="evidence" value="ECO:0007669"/>
    <property type="project" value="UniProtKB-SubCell"/>
</dbReference>
<dbReference type="Pfam" id="PF07679">
    <property type="entry name" value="I-set"/>
    <property type="match status" value="3"/>
</dbReference>
<sequence length="493" mass="55642">MTILYVACYTVCTTAPALVLSLLSETPRVHAKHQKAKVSGPMARVLHLQVPHRYLNIGRFLRTSSKASTQPEFIRGFHKDYTVDEGGYIEIDCMLVGNPRPKVQFFFNEKEIKKGSQFCQIVAANDSYSIVIEKARLEHSGYYKIVAENMRGKIESLTILHVRPKSMIQYQQNHEYDLPYKNVSEYRSPTEHTTITEEYAMFEYEQRRPQKHDTSRIVMPPPAKRFQAHRKEEEVLERYDVEERKPAGYPPHFTQTLVSLVASEGESAKFEGVVTGWPIPNVEWSKDGVPLTNNSLPYIDISYIGGKVMLVFKRCDSSHSGKFKCTARNASGVATSSAQLVVRPRAIAPDFIQRLISKEIVEGDQLKWTVRVTGDPKPTVTWLRDGIEIPDCEEVRIIDEGNGVHSLLIIRVEMADTGQFTCLAENIAGECNNLTGHFQARSTADLIVRSVNSPPGSYFHVTKVTQAKQVGDRDPVLNTAFNIENPPRQSAML</sequence>
<dbReference type="InterPro" id="IPR003598">
    <property type="entry name" value="Ig_sub2"/>
</dbReference>
<keyword evidence="3" id="KW-0677">Repeat</keyword>
<dbReference type="GO" id="GO:0060298">
    <property type="term" value="P:positive regulation of sarcomere organization"/>
    <property type="evidence" value="ECO:0007669"/>
    <property type="project" value="UniProtKB-ARBA"/>
</dbReference>
<dbReference type="InterPro" id="IPR036179">
    <property type="entry name" value="Ig-like_dom_sf"/>
</dbReference>
<dbReference type="Proteomes" id="UP000053766">
    <property type="component" value="Unassembled WGS sequence"/>
</dbReference>
<gene>
    <name evidence="7" type="ORF">DICVIV_13271</name>
</gene>
<dbReference type="FunFam" id="2.60.40.10:FF:000107">
    <property type="entry name" value="Myosin, light chain kinase a"/>
    <property type="match status" value="1"/>
</dbReference>
<dbReference type="OrthoDB" id="114660at2759"/>
<dbReference type="InterPro" id="IPR013098">
    <property type="entry name" value="Ig_I-set"/>
</dbReference>
<evidence type="ECO:0000256" key="1">
    <source>
        <dbReference type="ARBA" id="ARBA00004161"/>
    </source>
</evidence>
<organism evidence="7 8">
    <name type="scientific">Dictyocaulus viviparus</name>
    <name type="common">Bovine lungworm</name>
    <dbReference type="NCBI Taxonomy" id="29172"/>
    <lineage>
        <taxon>Eukaryota</taxon>
        <taxon>Metazoa</taxon>
        <taxon>Ecdysozoa</taxon>
        <taxon>Nematoda</taxon>
        <taxon>Chromadorea</taxon>
        <taxon>Rhabditida</taxon>
        <taxon>Rhabditina</taxon>
        <taxon>Rhabditomorpha</taxon>
        <taxon>Strongyloidea</taxon>
        <taxon>Metastrongylidae</taxon>
        <taxon>Dictyocaulus</taxon>
    </lineage>
</organism>
<reference evidence="8" key="2">
    <citation type="journal article" date="2016" name="Sci. Rep.">
        <title>Dictyocaulus viviparus genome, variome and transcriptome elucidate lungworm biology and support future intervention.</title>
        <authorList>
            <person name="McNulty S.N."/>
            <person name="Strube C."/>
            <person name="Rosa B.A."/>
            <person name="Martin J.C."/>
            <person name="Tyagi R."/>
            <person name="Choi Y.J."/>
            <person name="Wang Q."/>
            <person name="Hallsworth Pepin K."/>
            <person name="Zhang X."/>
            <person name="Ozersky P."/>
            <person name="Wilson R.K."/>
            <person name="Sternberg P.W."/>
            <person name="Gasser R.B."/>
            <person name="Mitreva M."/>
        </authorList>
    </citation>
    <scope>NUCLEOTIDE SEQUENCE [LARGE SCALE GENOMIC DNA]</scope>
    <source>
        <strain evidence="8">HannoverDv2000</strain>
    </source>
</reference>
<keyword evidence="5" id="KW-0393">Immunoglobulin domain</keyword>
<keyword evidence="2" id="KW-0963">Cytoplasm</keyword>
<evidence type="ECO:0000259" key="6">
    <source>
        <dbReference type="PROSITE" id="PS50835"/>
    </source>
</evidence>
<keyword evidence="8" id="KW-1185">Reference proteome</keyword>
<proteinExistence type="predicted"/>
<dbReference type="SUPFAM" id="SSF48726">
    <property type="entry name" value="Immunoglobulin"/>
    <property type="match status" value="3"/>
</dbReference>
<dbReference type="FunFam" id="2.60.40.10:FF:000032">
    <property type="entry name" value="palladin isoform X1"/>
    <property type="match status" value="1"/>
</dbReference>
<dbReference type="Gene3D" id="2.60.40.10">
    <property type="entry name" value="Immunoglobulins"/>
    <property type="match status" value="3"/>
</dbReference>